<feature type="transmembrane region" description="Helical" evidence="5">
    <location>
        <begin position="116"/>
        <end position="136"/>
    </location>
</feature>
<dbReference type="GO" id="GO:0016020">
    <property type="term" value="C:membrane"/>
    <property type="evidence" value="ECO:0007669"/>
    <property type="project" value="UniProtKB-SubCell"/>
</dbReference>
<feature type="transmembrane region" description="Helical" evidence="5">
    <location>
        <begin position="185"/>
        <end position="212"/>
    </location>
</feature>
<feature type="transmembrane region" description="Helical" evidence="5">
    <location>
        <begin position="59"/>
        <end position="80"/>
    </location>
</feature>
<feature type="transmembrane region" description="Helical" evidence="5">
    <location>
        <begin position="218"/>
        <end position="235"/>
    </location>
</feature>
<dbReference type="PANTHER" id="PTHR37422:SF13">
    <property type="entry name" value="LIPOPOLYSACCHARIDE BIOSYNTHESIS PROTEIN PA4999-RELATED"/>
    <property type="match status" value="1"/>
</dbReference>
<proteinExistence type="predicted"/>
<dbReference type="InterPro" id="IPR007016">
    <property type="entry name" value="O-antigen_ligase-rel_domated"/>
</dbReference>
<dbReference type="InterPro" id="IPR051533">
    <property type="entry name" value="WaaL-like"/>
</dbReference>
<evidence type="ECO:0000259" key="6">
    <source>
        <dbReference type="Pfam" id="PF04932"/>
    </source>
</evidence>
<gene>
    <name evidence="7" type="ORF">FZ040_00200</name>
</gene>
<evidence type="ECO:0000313" key="7">
    <source>
        <dbReference type="EMBL" id="TYZ24505.1"/>
    </source>
</evidence>
<comment type="subcellular location">
    <subcellularLocation>
        <location evidence="1">Membrane</location>
        <topology evidence="1">Multi-pass membrane protein</topology>
    </subcellularLocation>
</comment>
<accession>A0A5D6WBV7</accession>
<feature type="transmembrane region" description="Helical" evidence="5">
    <location>
        <begin position="86"/>
        <end position="104"/>
    </location>
</feature>
<protein>
    <submittedName>
        <fullName evidence="7">O-antigen ligase family protein</fullName>
    </submittedName>
</protein>
<keyword evidence="8" id="KW-1185">Reference proteome</keyword>
<reference evidence="7 8" key="1">
    <citation type="submission" date="2019-08" db="EMBL/GenBank/DDBJ databases">
        <title>Selenomonas sp. mPRGC5 and Selenomonas sp. mPRGC8 isolated from ruminal fluid of dairy goat (Capra hircus).</title>
        <authorList>
            <person name="Poothong S."/>
            <person name="Nuengjamnong C."/>
            <person name="Tanasupawat S."/>
        </authorList>
    </citation>
    <scope>NUCLEOTIDE SEQUENCE [LARGE SCALE GENOMIC DNA]</scope>
    <source>
        <strain evidence="8">mPRGC5</strain>
    </source>
</reference>
<dbReference type="GO" id="GO:0016874">
    <property type="term" value="F:ligase activity"/>
    <property type="evidence" value="ECO:0007669"/>
    <property type="project" value="UniProtKB-KW"/>
</dbReference>
<name>A0A5D6WBV7_9FIRM</name>
<evidence type="ECO:0000256" key="3">
    <source>
        <dbReference type="ARBA" id="ARBA00022989"/>
    </source>
</evidence>
<evidence type="ECO:0000256" key="4">
    <source>
        <dbReference type="ARBA" id="ARBA00023136"/>
    </source>
</evidence>
<organism evidence="7 8">
    <name type="scientific">Selenomonas ruminis</name>
    <dbReference type="NCBI Taxonomy" id="2593411"/>
    <lineage>
        <taxon>Bacteria</taxon>
        <taxon>Bacillati</taxon>
        <taxon>Bacillota</taxon>
        <taxon>Negativicutes</taxon>
        <taxon>Selenomonadales</taxon>
        <taxon>Selenomonadaceae</taxon>
        <taxon>Selenomonas</taxon>
    </lineage>
</organism>
<dbReference type="RefSeq" id="WP_149170139.1">
    <property type="nucleotide sequence ID" value="NZ_VTOY01000001.1"/>
</dbReference>
<evidence type="ECO:0000256" key="5">
    <source>
        <dbReference type="SAM" id="Phobius"/>
    </source>
</evidence>
<dbReference type="Pfam" id="PF04932">
    <property type="entry name" value="Wzy_C"/>
    <property type="match status" value="1"/>
</dbReference>
<feature type="transmembrane region" description="Helical" evidence="5">
    <location>
        <begin position="343"/>
        <end position="369"/>
    </location>
</feature>
<keyword evidence="3 5" id="KW-1133">Transmembrane helix</keyword>
<dbReference type="PANTHER" id="PTHR37422">
    <property type="entry name" value="TEICHURONIC ACID BIOSYNTHESIS PROTEIN TUAE"/>
    <property type="match status" value="1"/>
</dbReference>
<dbReference type="Proteomes" id="UP000323646">
    <property type="component" value="Unassembled WGS sequence"/>
</dbReference>
<evidence type="ECO:0000313" key="8">
    <source>
        <dbReference type="Proteomes" id="UP000323646"/>
    </source>
</evidence>
<evidence type="ECO:0000256" key="2">
    <source>
        <dbReference type="ARBA" id="ARBA00022692"/>
    </source>
</evidence>
<feature type="transmembrane region" description="Helical" evidence="5">
    <location>
        <begin position="33"/>
        <end position="50"/>
    </location>
</feature>
<keyword evidence="4 5" id="KW-0472">Membrane</keyword>
<evidence type="ECO:0000256" key="1">
    <source>
        <dbReference type="ARBA" id="ARBA00004141"/>
    </source>
</evidence>
<comment type="caution">
    <text evidence="7">The sequence shown here is derived from an EMBL/GenBank/DDBJ whole genome shotgun (WGS) entry which is preliminary data.</text>
</comment>
<dbReference type="OrthoDB" id="9806320at2"/>
<sequence>MMFKKIEINMINLYAFLIPCVTATRDAYGFSIGRIFLLTIAFIAIIDAMFSKKIKNNQYLLVLLFLYPLWMTCSLLWTPSNCVNQGIIRTGFTIAICVFFFLISCRDISEIELKKIKNKIIIGGVISSLLLIALGGDYYGDEEEVRYSLTPQTDPNYYSMYLLMPVALVFKAITTSTGKNKAIAVLSMIIMLYAIFLCGSRGALLSIFIMLVIELVRNRRFCIIMMLLFCIYMAFDSVGEIYPRFEINTLASGAGRSLIWTVITQMIKDNIICGVGVSGIKGVYDEYAIQAGVGFLAGHGRDPHNAYMEIFAELGIVGFVLYTMIILVSLYNNYKYKKNNFDMSIGIVGTLIAAFFLSSVLEEAIWFYLVLLTMRIKNDETN</sequence>
<dbReference type="EMBL" id="VTOY01000001">
    <property type="protein sequence ID" value="TYZ24505.1"/>
    <property type="molecule type" value="Genomic_DNA"/>
</dbReference>
<keyword evidence="2 5" id="KW-0812">Transmembrane</keyword>
<feature type="transmembrane region" description="Helical" evidence="5">
    <location>
        <begin position="310"/>
        <end position="331"/>
    </location>
</feature>
<dbReference type="AlphaFoldDB" id="A0A5D6WBV7"/>
<feature type="domain" description="O-antigen ligase-related" evidence="6">
    <location>
        <begin position="187"/>
        <end position="322"/>
    </location>
</feature>
<keyword evidence="7" id="KW-0436">Ligase</keyword>